<proteinExistence type="predicted"/>
<dbReference type="GO" id="GO:0004864">
    <property type="term" value="F:protein phosphatase inhibitor activity"/>
    <property type="evidence" value="ECO:0007669"/>
    <property type="project" value="TreeGrafter"/>
</dbReference>
<dbReference type="GO" id="GO:0001691">
    <property type="term" value="F:pseudophosphatase activity"/>
    <property type="evidence" value="ECO:0007669"/>
    <property type="project" value="TreeGrafter"/>
</dbReference>
<dbReference type="Proteomes" id="UP001142489">
    <property type="component" value="Unassembled WGS sequence"/>
</dbReference>
<name>A0A9Q0XC48_9SAUR</name>
<sequence>MSPCEFTSCTAGHHRTHPVPSLEQSLAVMAGVTLCEPMELYNLLNQATRVSRLAEPNYLCLLDARTKREYNESHLVTAIRAKTASDLFGWNPLGKYLVPPSINLECVRYCVVYDGKTDSVEAAFDMDYDLYDVDKDLKPYDTGVDISELRRKPSSEDNAKEGSAARCARIMQRLTRFPVLVLRGGYQRFTRSYHFLRTQKIFWMPRELEAFKTYPVEILPAKLYMGNYRQACDSQIQKDLKIKAHINVSEEDGTFFLKEGDQLLHISVPDSPEADLRDHGCFSLLPLLDSHIHKEAVLVFSTLGISRSCTAVLAYLIHSCRLYLKNAWSYAQKCKMNMRPNRGFVRQLSEWEQRIYFTAITDISEPKY</sequence>
<dbReference type="SUPFAM" id="SSF52799">
    <property type="entry name" value="(Phosphotyrosine protein) phosphatases II"/>
    <property type="match status" value="1"/>
</dbReference>
<evidence type="ECO:0000313" key="2">
    <source>
        <dbReference type="EMBL" id="KAJ7309015.1"/>
    </source>
</evidence>
<dbReference type="AlphaFoldDB" id="A0A9Q0XC48"/>
<dbReference type="GO" id="GO:0062030">
    <property type="term" value="P:negative regulation of stress granule assembly"/>
    <property type="evidence" value="ECO:0007669"/>
    <property type="project" value="TreeGrafter"/>
</dbReference>
<dbReference type="Pfam" id="PF00782">
    <property type="entry name" value="DSPc"/>
    <property type="match status" value="1"/>
</dbReference>
<dbReference type="OrthoDB" id="10252009at2759"/>
<dbReference type="InterPro" id="IPR053272">
    <property type="entry name" value="STY_interacting-like"/>
</dbReference>
<dbReference type="InterPro" id="IPR000340">
    <property type="entry name" value="Dual-sp_phosphatase_cat-dom"/>
</dbReference>
<keyword evidence="3" id="KW-1185">Reference proteome</keyword>
<dbReference type="Gene3D" id="3.90.190.10">
    <property type="entry name" value="Protein tyrosine phosphatase superfamily"/>
    <property type="match status" value="1"/>
</dbReference>
<dbReference type="SMART" id="SM00195">
    <property type="entry name" value="DSPc"/>
    <property type="match status" value="1"/>
</dbReference>
<dbReference type="InterPro" id="IPR001763">
    <property type="entry name" value="Rhodanese-like_dom"/>
</dbReference>
<evidence type="ECO:0000259" key="1">
    <source>
        <dbReference type="PROSITE" id="PS50054"/>
    </source>
</evidence>
<feature type="domain" description="Tyrosine-protein phosphatase" evidence="1">
    <location>
        <begin position="214"/>
        <end position="357"/>
    </location>
</feature>
<dbReference type="FunFam" id="3.90.190.10:FF:000082">
    <property type="entry name" value="Serine/threonine/tyrosine-interacting-like protein 1"/>
    <property type="match status" value="1"/>
</dbReference>
<dbReference type="Gene3D" id="3.40.250.10">
    <property type="entry name" value="Rhodanese-like domain"/>
    <property type="match status" value="1"/>
</dbReference>
<dbReference type="EMBL" id="JAPFRF010000017">
    <property type="protein sequence ID" value="KAJ7309015.1"/>
    <property type="molecule type" value="Genomic_DNA"/>
</dbReference>
<dbReference type="PANTHER" id="PTHR46659">
    <property type="entry name" value="SERINE/THREONINE/TYROSINE-INTERACTING-LIKE PROTEIN 1"/>
    <property type="match status" value="1"/>
</dbReference>
<dbReference type="InterPro" id="IPR036873">
    <property type="entry name" value="Rhodanese-like_dom_sf"/>
</dbReference>
<accession>A0A9Q0XC48</accession>
<dbReference type="InterPro" id="IPR020422">
    <property type="entry name" value="TYR_PHOSPHATASE_DUAL_dom"/>
</dbReference>
<organism evidence="2 3">
    <name type="scientific">Phrynocephalus forsythii</name>
    <dbReference type="NCBI Taxonomy" id="171643"/>
    <lineage>
        <taxon>Eukaryota</taxon>
        <taxon>Metazoa</taxon>
        <taxon>Chordata</taxon>
        <taxon>Craniata</taxon>
        <taxon>Vertebrata</taxon>
        <taxon>Euteleostomi</taxon>
        <taxon>Lepidosauria</taxon>
        <taxon>Squamata</taxon>
        <taxon>Bifurcata</taxon>
        <taxon>Unidentata</taxon>
        <taxon>Episquamata</taxon>
        <taxon>Toxicofera</taxon>
        <taxon>Iguania</taxon>
        <taxon>Acrodonta</taxon>
        <taxon>Agamidae</taxon>
        <taxon>Agaminae</taxon>
        <taxon>Phrynocephalus</taxon>
    </lineage>
</organism>
<dbReference type="GO" id="GO:2001244">
    <property type="term" value="P:positive regulation of intrinsic apoptotic signaling pathway"/>
    <property type="evidence" value="ECO:0007669"/>
    <property type="project" value="TreeGrafter"/>
</dbReference>
<comment type="caution">
    <text evidence="2">The sequence shown here is derived from an EMBL/GenBank/DDBJ whole genome shotgun (WGS) entry which is preliminary data.</text>
</comment>
<dbReference type="PROSITE" id="PS50054">
    <property type="entry name" value="TYR_PHOSPHATASE_DUAL"/>
    <property type="match status" value="1"/>
</dbReference>
<dbReference type="GO" id="GO:0005739">
    <property type="term" value="C:mitochondrion"/>
    <property type="evidence" value="ECO:0007669"/>
    <property type="project" value="TreeGrafter"/>
</dbReference>
<evidence type="ECO:0000313" key="3">
    <source>
        <dbReference type="Proteomes" id="UP001142489"/>
    </source>
</evidence>
<dbReference type="SUPFAM" id="SSF52821">
    <property type="entry name" value="Rhodanese/Cell cycle control phosphatase"/>
    <property type="match status" value="1"/>
</dbReference>
<reference evidence="2" key="1">
    <citation type="journal article" date="2023" name="DNA Res.">
        <title>Chromosome-level genome assembly of Phrynocephalus forsythii using third-generation DNA sequencing and Hi-C analysis.</title>
        <authorList>
            <person name="Qi Y."/>
            <person name="Zhao W."/>
            <person name="Zhao Y."/>
            <person name="Niu C."/>
            <person name="Cao S."/>
            <person name="Zhang Y."/>
        </authorList>
    </citation>
    <scope>NUCLEOTIDE SEQUENCE</scope>
    <source>
        <tissue evidence="2">Muscle</tissue>
    </source>
</reference>
<dbReference type="PANTHER" id="PTHR46659:SF1">
    <property type="entry name" value="SERINE_THREONINE_TYROSINE-INTERACTING-LIKE PROTEIN 1"/>
    <property type="match status" value="1"/>
</dbReference>
<protein>
    <recommendedName>
        <fullName evidence="1">Tyrosine-protein phosphatase domain-containing protein</fullName>
    </recommendedName>
</protein>
<dbReference type="SMART" id="SM00450">
    <property type="entry name" value="RHOD"/>
    <property type="match status" value="1"/>
</dbReference>
<dbReference type="InterPro" id="IPR029021">
    <property type="entry name" value="Prot-tyrosine_phosphatase-like"/>
</dbReference>
<dbReference type="GO" id="GO:0019903">
    <property type="term" value="F:protein phosphatase binding"/>
    <property type="evidence" value="ECO:0007669"/>
    <property type="project" value="TreeGrafter"/>
</dbReference>
<gene>
    <name evidence="2" type="ORF">JRQ81_008300</name>
</gene>